<keyword evidence="3" id="KW-0804">Transcription</keyword>
<dbReference type="PROSITE" id="PS50977">
    <property type="entry name" value="HTH_TETR_2"/>
    <property type="match status" value="2"/>
</dbReference>
<dbReference type="Pfam" id="PF00440">
    <property type="entry name" value="TetR_N"/>
    <property type="match status" value="2"/>
</dbReference>
<proteinExistence type="predicted"/>
<dbReference type="PANTHER" id="PTHR30055">
    <property type="entry name" value="HTH-TYPE TRANSCRIPTIONAL REGULATOR RUTR"/>
    <property type="match status" value="1"/>
</dbReference>
<feature type="compositionally biased region" description="Basic residues" evidence="5">
    <location>
        <begin position="14"/>
        <end position="23"/>
    </location>
</feature>
<dbReference type="InterPro" id="IPR050109">
    <property type="entry name" value="HTH-type_TetR-like_transc_reg"/>
</dbReference>
<dbReference type="InterPro" id="IPR001647">
    <property type="entry name" value="HTH_TetR"/>
</dbReference>
<evidence type="ECO:0000256" key="2">
    <source>
        <dbReference type="ARBA" id="ARBA00023125"/>
    </source>
</evidence>
<dbReference type="InterPro" id="IPR036271">
    <property type="entry name" value="Tet_transcr_reg_TetR-rel_C_sf"/>
</dbReference>
<feature type="region of interest" description="Disordered" evidence="5">
    <location>
        <begin position="1"/>
        <end position="34"/>
    </location>
</feature>
<dbReference type="Gene3D" id="1.10.357.10">
    <property type="entry name" value="Tetracycline Repressor, domain 2"/>
    <property type="match status" value="2"/>
</dbReference>
<dbReference type="GO" id="GO:0003700">
    <property type="term" value="F:DNA-binding transcription factor activity"/>
    <property type="evidence" value="ECO:0007669"/>
    <property type="project" value="TreeGrafter"/>
</dbReference>
<keyword evidence="2 4" id="KW-0238">DNA-binding</keyword>
<dbReference type="Gene3D" id="1.10.10.60">
    <property type="entry name" value="Homeodomain-like"/>
    <property type="match status" value="2"/>
</dbReference>
<feature type="DNA-binding region" description="H-T-H motif" evidence="4">
    <location>
        <begin position="60"/>
        <end position="79"/>
    </location>
</feature>
<dbReference type="Proteomes" id="UP000466554">
    <property type="component" value="Chromosome"/>
</dbReference>
<protein>
    <recommendedName>
        <fullName evidence="6">HTH tetR-type domain-containing protein</fullName>
    </recommendedName>
</protein>
<dbReference type="SUPFAM" id="SSF48498">
    <property type="entry name" value="Tetracyclin repressor-like, C-terminal domain"/>
    <property type="match status" value="1"/>
</dbReference>
<dbReference type="InterPro" id="IPR009057">
    <property type="entry name" value="Homeodomain-like_sf"/>
</dbReference>
<evidence type="ECO:0000259" key="6">
    <source>
        <dbReference type="PROSITE" id="PS50977"/>
    </source>
</evidence>
<feature type="DNA-binding region" description="H-T-H motif" evidence="4">
    <location>
        <begin position="283"/>
        <end position="302"/>
    </location>
</feature>
<dbReference type="SUPFAM" id="SSF46689">
    <property type="entry name" value="Homeodomain-like"/>
    <property type="match status" value="2"/>
</dbReference>
<evidence type="ECO:0000256" key="5">
    <source>
        <dbReference type="SAM" id="MobiDB-lite"/>
    </source>
</evidence>
<evidence type="ECO:0000313" key="8">
    <source>
        <dbReference type="Proteomes" id="UP000466554"/>
    </source>
</evidence>
<feature type="domain" description="HTH tetR-type" evidence="6">
    <location>
        <begin position="260"/>
        <end position="320"/>
    </location>
</feature>
<dbReference type="RefSeq" id="WP_163768780.1">
    <property type="nucleotide sequence ID" value="NZ_AP022598.1"/>
</dbReference>
<feature type="compositionally biased region" description="Basic and acidic residues" evidence="5">
    <location>
        <begin position="1"/>
        <end position="13"/>
    </location>
</feature>
<gene>
    <name evidence="7" type="ORF">MPRF_50170</name>
</gene>
<feature type="domain" description="HTH tetR-type" evidence="6">
    <location>
        <begin position="38"/>
        <end position="97"/>
    </location>
</feature>
<dbReference type="GO" id="GO:0000976">
    <property type="term" value="F:transcription cis-regulatory region binding"/>
    <property type="evidence" value="ECO:0007669"/>
    <property type="project" value="TreeGrafter"/>
</dbReference>
<evidence type="ECO:0000256" key="4">
    <source>
        <dbReference type="PROSITE-ProRule" id="PRU00335"/>
    </source>
</evidence>
<evidence type="ECO:0000313" key="7">
    <source>
        <dbReference type="EMBL" id="BBY78118.1"/>
    </source>
</evidence>
<dbReference type="AlphaFoldDB" id="A0A7I7U9P7"/>
<sequence length="451" mass="49306">MADADAAGRDAKRARSAHRKRGSAAHLAAVSDSPAADVPRRTEILKTANTVFATTGLRSSVQQIADAAGILAGSLYHHFDSKEAILIELIRLYHEDLDRIGDLALERIDDADARTVTDRITELGCAIARCAVEHRAALQMSFYEAPSNDPELIELTARRPSKIQAAMLQTLRAGRWSGDIRSDVDLPTLADRLCQSMLHVGLDVIRHNAPVDQLATLKCRIALQGLAAEPPTDADLDRSAAFAVAERVIASWDDTEDDIDLKAAHVRAVARSEFGRRGYEMTTIRDIASAAGLGTGTVYRVIGSKDELLMSIMLEFGHKVGGGWTDIVRSESSTLEKLDALSWLNINALDHFPDEFRIQLAWLRQSPPDSANPAWSFTTRIRQMKTLLSEGIRSGEIHVDGARLNAGTDMLTRCIIGEQWIPENILQQIGVRSALILARDTVLRGVAVRGS</sequence>
<keyword evidence="1" id="KW-0805">Transcription regulation</keyword>
<evidence type="ECO:0000256" key="1">
    <source>
        <dbReference type="ARBA" id="ARBA00023015"/>
    </source>
</evidence>
<dbReference type="PRINTS" id="PR00455">
    <property type="entry name" value="HTHTETR"/>
</dbReference>
<reference evidence="7 8" key="1">
    <citation type="journal article" date="2019" name="Emerg. Microbes Infect.">
        <title>Comprehensive subspecies identification of 175 nontuberculous mycobacteria species based on 7547 genomic profiles.</title>
        <authorList>
            <person name="Matsumoto Y."/>
            <person name="Kinjo T."/>
            <person name="Motooka D."/>
            <person name="Nabeya D."/>
            <person name="Jung N."/>
            <person name="Uechi K."/>
            <person name="Horii T."/>
            <person name="Iida T."/>
            <person name="Fujita J."/>
            <person name="Nakamura S."/>
        </authorList>
    </citation>
    <scope>NUCLEOTIDE SEQUENCE [LARGE SCALE GENOMIC DNA]</scope>
    <source>
        <strain evidence="7 8">JCM 6367</strain>
    </source>
</reference>
<organism evidence="7 8">
    <name type="scientific">Mycolicibacterium parafortuitum</name>
    <name type="common">Mycobacterium parafortuitum</name>
    <dbReference type="NCBI Taxonomy" id="39692"/>
    <lineage>
        <taxon>Bacteria</taxon>
        <taxon>Bacillati</taxon>
        <taxon>Actinomycetota</taxon>
        <taxon>Actinomycetes</taxon>
        <taxon>Mycobacteriales</taxon>
        <taxon>Mycobacteriaceae</taxon>
        <taxon>Mycolicibacterium</taxon>
    </lineage>
</organism>
<name>A0A7I7U9P7_MYCPF</name>
<dbReference type="EMBL" id="AP022598">
    <property type="protein sequence ID" value="BBY78118.1"/>
    <property type="molecule type" value="Genomic_DNA"/>
</dbReference>
<evidence type="ECO:0000256" key="3">
    <source>
        <dbReference type="ARBA" id="ARBA00023163"/>
    </source>
</evidence>
<dbReference type="PANTHER" id="PTHR30055:SF234">
    <property type="entry name" value="HTH-TYPE TRANSCRIPTIONAL REGULATOR BETI"/>
    <property type="match status" value="1"/>
</dbReference>
<accession>A0A7I7U9P7</accession>